<dbReference type="Proteomes" id="UP001165160">
    <property type="component" value="Unassembled WGS sequence"/>
</dbReference>
<feature type="compositionally biased region" description="Basic and acidic residues" evidence="1">
    <location>
        <begin position="50"/>
        <end position="60"/>
    </location>
</feature>
<keyword evidence="2" id="KW-1133">Transmembrane helix</keyword>
<organism evidence="3 4">
    <name type="scientific">Triparma verrucosa</name>
    <dbReference type="NCBI Taxonomy" id="1606542"/>
    <lineage>
        <taxon>Eukaryota</taxon>
        <taxon>Sar</taxon>
        <taxon>Stramenopiles</taxon>
        <taxon>Ochrophyta</taxon>
        <taxon>Bolidophyceae</taxon>
        <taxon>Parmales</taxon>
        <taxon>Triparmaceae</taxon>
        <taxon>Triparma</taxon>
    </lineage>
</organism>
<feature type="transmembrane region" description="Helical" evidence="2">
    <location>
        <begin position="338"/>
        <end position="360"/>
    </location>
</feature>
<reference evidence="4" key="1">
    <citation type="journal article" date="2023" name="Commun. Biol.">
        <title>Genome analysis of Parmales, the sister group of diatoms, reveals the evolutionary specialization of diatoms from phago-mixotrophs to photoautotrophs.</title>
        <authorList>
            <person name="Ban H."/>
            <person name="Sato S."/>
            <person name="Yoshikawa S."/>
            <person name="Yamada K."/>
            <person name="Nakamura Y."/>
            <person name="Ichinomiya M."/>
            <person name="Sato N."/>
            <person name="Blanc-Mathieu R."/>
            <person name="Endo H."/>
            <person name="Kuwata A."/>
            <person name="Ogata H."/>
        </authorList>
    </citation>
    <scope>NUCLEOTIDE SEQUENCE [LARGE SCALE GENOMIC DNA]</scope>
    <source>
        <strain evidence="4">NIES 3699</strain>
    </source>
</reference>
<feature type="transmembrane region" description="Helical" evidence="2">
    <location>
        <begin position="96"/>
        <end position="118"/>
    </location>
</feature>
<feature type="region of interest" description="Disordered" evidence="1">
    <location>
        <begin position="21"/>
        <end position="60"/>
    </location>
</feature>
<proteinExistence type="predicted"/>
<evidence type="ECO:0000256" key="1">
    <source>
        <dbReference type="SAM" id="MobiDB-lite"/>
    </source>
</evidence>
<keyword evidence="2" id="KW-0472">Membrane</keyword>
<dbReference type="EMBL" id="BRXX01000381">
    <property type="protein sequence ID" value="GMI08413.1"/>
    <property type="molecule type" value="Genomic_DNA"/>
</dbReference>
<feature type="transmembrane region" description="Helical" evidence="2">
    <location>
        <begin position="130"/>
        <end position="151"/>
    </location>
</feature>
<feature type="transmembrane region" description="Helical" evidence="2">
    <location>
        <begin position="313"/>
        <end position="331"/>
    </location>
</feature>
<gene>
    <name evidence="3" type="ORF">TrVE_jg9209</name>
</gene>
<dbReference type="AlphaFoldDB" id="A0A9W7CM75"/>
<keyword evidence="4" id="KW-1185">Reference proteome</keyword>
<evidence type="ECO:0000256" key="2">
    <source>
        <dbReference type="SAM" id="Phobius"/>
    </source>
</evidence>
<feature type="transmembrane region" description="Helical" evidence="2">
    <location>
        <begin position="424"/>
        <end position="445"/>
    </location>
</feature>
<name>A0A9W7CM75_9STRA</name>
<accession>A0A9W7CM75</accession>
<evidence type="ECO:0000313" key="3">
    <source>
        <dbReference type="EMBL" id="GMI08413.1"/>
    </source>
</evidence>
<comment type="caution">
    <text evidence="3">The sequence shown here is derived from an EMBL/GenBank/DDBJ whole genome shotgun (WGS) entry which is preliminary data.</text>
</comment>
<sequence>MFGGAPRIDVDASSFPFAEESEMAPLTPTSLRKRANSRVPNASPPAPSAEGRKYQQGERRPKMIHEYPGAMEMLAVCRYLTCIDKHSNPFLRALQLFAHAFFVFGSPLAWGYVFLGPWKATTGAYNANEIALAALFSLMNLLYPSAQDLLFRRSLTAKAKKRLVHLETVASSTIMRSVREETMDHTDLGWFPNLMIQNTFPQLPMMFLAGLVIGVREVAVHERPWLECMGIVCFFLSAGFSAASNTLVVVLAVRWLQATKYYIRAWEYKLMDTARDDNKKRDIIRIVADANSELAQIIRELNYNLGPIGKNTGPIPLAIGSTAFVMVGVAYQPSSWAWPVGIGMAVYIGFFMFMLLFYFAGVGDAYYHCSKMLLSDTTFITAVFCACEGKGGGAEGHAEAVLAGIKDADVAFRMLGTVSLDYHVVVRMFGSTLLAIAFAIFPMLISE</sequence>
<keyword evidence="2" id="KW-0812">Transmembrane</keyword>
<feature type="transmembrane region" description="Helical" evidence="2">
    <location>
        <begin position="199"/>
        <end position="219"/>
    </location>
</feature>
<protein>
    <submittedName>
        <fullName evidence="3">Uncharacterized protein</fullName>
    </submittedName>
</protein>
<feature type="transmembrane region" description="Helical" evidence="2">
    <location>
        <begin position="231"/>
        <end position="256"/>
    </location>
</feature>
<evidence type="ECO:0000313" key="4">
    <source>
        <dbReference type="Proteomes" id="UP001165160"/>
    </source>
</evidence>